<keyword evidence="2" id="KW-1185">Reference proteome</keyword>
<proteinExistence type="predicted"/>
<evidence type="ECO:0000313" key="2">
    <source>
        <dbReference type="Proteomes" id="UP000076959"/>
    </source>
</evidence>
<organism evidence="1 2">
    <name type="scientific">Bradyrhizobium centrolobii</name>
    <dbReference type="NCBI Taxonomy" id="1505087"/>
    <lineage>
        <taxon>Bacteria</taxon>
        <taxon>Pseudomonadati</taxon>
        <taxon>Pseudomonadota</taxon>
        <taxon>Alphaproteobacteria</taxon>
        <taxon>Hyphomicrobiales</taxon>
        <taxon>Nitrobacteraceae</taxon>
        <taxon>Bradyrhizobium</taxon>
    </lineage>
</organism>
<gene>
    <name evidence="1" type="ORF">AYJ54_42835</name>
</gene>
<dbReference type="OrthoDB" id="8221554at2"/>
<dbReference type="RefSeq" id="WP_063697543.1">
    <property type="nucleotide sequence ID" value="NZ_LUUB01000030.1"/>
</dbReference>
<sequence length="147" mass="15635">MAGIRAALIDQDPKTAALVNAKGEALGFNLSDWLAPKGTVTITPSAGGKVEILVQFSYLRPGGHYGLFENHFDQKPVGFNPLDGTGKTNDFVAGADGTAKLMVTAPQKLTHDNAVLLVYHSDKIAHGEQRGDIGVNAHHQLIARIPQ</sequence>
<comment type="caution">
    <text evidence="1">The sequence shown here is derived from an EMBL/GenBank/DDBJ whole genome shotgun (WGS) entry which is preliminary data.</text>
</comment>
<accession>A0A176Z4D5</accession>
<name>A0A176Z4D5_9BRAD</name>
<reference evidence="1 2" key="1">
    <citation type="submission" date="2016-03" db="EMBL/GenBank/DDBJ databases">
        <title>Draft Genome Sequence of the Strain BR 10245 (Bradyrhizobium sp.) isolated from nodules of Centrolobium paraense.</title>
        <authorList>
            <person name="Simoes-Araujo J.L.Sr."/>
            <person name="Barauna A.C."/>
            <person name="Silva K."/>
            <person name="Zilli J.E."/>
        </authorList>
    </citation>
    <scope>NUCLEOTIDE SEQUENCE [LARGE SCALE GENOMIC DNA]</scope>
    <source>
        <strain evidence="1 2">BR 10245</strain>
    </source>
</reference>
<dbReference type="Proteomes" id="UP000076959">
    <property type="component" value="Unassembled WGS sequence"/>
</dbReference>
<protein>
    <submittedName>
        <fullName evidence="1">Uncharacterized protein</fullName>
    </submittedName>
</protein>
<dbReference type="EMBL" id="LUUB01000030">
    <property type="protein sequence ID" value="OAF14297.1"/>
    <property type="molecule type" value="Genomic_DNA"/>
</dbReference>
<dbReference type="AlphaFoldDB" id="A0A176Z4D5"/>
<evidence type="ECO:0000313" key="1">
    <source>
        <dbReference type="EMBL" id="OAF14297.1"/>
    </source>
</evidence>